<protein>
    <submittedName>
        <fullName evidence="1">Flavin-dependent thymidylate synthase</fullName>
        <ecNumber evidence="1">2.1.1.148</ecNumber>
    </submittedName>
</protein>
<keyword evidence="1" id="KW-0808">Transferase</keyword>
<sequence length="83" mass="9428">MSSFIKVLNEGYVRLVDHMGSDLTVANAARVSYAKQSLELTERDVKLIKFLAREGHTSPFRHAIAQFEVYAPLMVARQWLYAA</sequence>
<dbReference type="RefSeq" id="WP_425517359.1">
    <property type="nucleotide sequence ID" value="NZ_CAJVAS010000018.1"/>
</dbReference>
<reference evidence="1" key="1">
    <citation type="submission" date="2021-06" db="EMBL/GenBank/DDBJ databases">
        <authorList>
            <person name="Criscuolo A."/>
        </authorList>
    </citation>
    <scope>NUCLEOTIDE SEQUENCE</scope>
    <source>
        <strain evidence="1">CIP111600</strain>
    </source>
</reference>
<organism evidence="1 2">
    <name type="scientific">Paenibacillus solanacearum</name>
    <dbReference type="NCBI Taxonomy" id="2048548"/>
    <lineage>
        <taxon>Bacteria</taxon>
        <taxon>Bacillati</taxon>
        <taxon>Bacillota</taxon>
        <taxon>Bacilli</taxon>
        <taxon>Bacillales</taxon>
        <taxon>Paenibacillaceae</taxon>
        <taxon>Paenibacillus</taxon>
    </lineage>
</organism>
<accession>A0A916NY31</accession>
<dbReference type="EMBL" id="CAJVAS010000018">
    <property type="protein sequence ID" value="CAG7638036.1"/>
    <property type="molecule type" value="Genomic_DNA"/>
</dbReference>
<dbReference type="Pfam" id="PF02511">
    <property type="entry name" value="Thy1"/>
    <property type="match status" value="1"/>
</dbReference>
<dbReference type="GO" id="GO:0006231">
    <property type="term" value="P:dTMP biosynthetic process"/>
    <property type="evidence" value="ECO:0007669"/>
    <property type="project" value="InterPro"/>
</dbReference>
<keyword evidence="1" id="KW-0489">Methyltransferase</keyword>
<dbReference type="GO" id="GO:0004799">
    <property type="term" value="F:thymidylate synthase activity"/>
    <property type="evidence" value="ECO:0007669"/>
    <property type="project" value="TreeGrafter"/>
</dbReference>
<gene>
    <name evidence="1" type="primary">thyX_1</name>
    <name evidence="1" type="ORF">PAESOLCIP111_03905</name>
</gene>
<dbReference type="PANTHER" id="PTHR34934:SF1">
    <property type="entry name" value="FLAVIN-DEPENDENT THYMIDYLATE SYNTHASE"/>
    <property type="match status" value="1"/>
</dbReference>
<dbReference type="GO" id="GO:0070402">
    <property type="term" value="F:NADPH binding"/>
    <property type="evidence" value="ECO:0007669"/>
    <property type="project" value="TreeGrafter"/>
</dbReference>
<proteinExistence type="predicted"/>
<evidence type="ECO:0000313" key="1">
    <source>
        <dbReference type="EMBL" id="CAG7638036.1"/>
    </source>
</evidence>
<dbReference type="EC" id="2.1.1.148" evidence="1"/>
<dbReference type="AlphaFoldDB" id="A0A916NY31"/>
<dbReference type="PANTHER" id="PTHR34934">
    <property type="entry name" value="FLAVIN-DEPENDENT THYMIDYLATE SYNTHASE"/>
    <property type="match status" value="1"/>
</dbReference>
<evidence type="ECO:0000313" key="2">
    <source>
        <dbReference type="Proteomes" id="UP000693672"/>
    </source>
</evidence>
<comment type="caution">
    <text evidence="1">The sequence shown here is derived from an EMBL/GenBank/DDBJ whole genome shotgun (WGS) entry which is preliminary data.</text>
</comment>
<dbReference type="GO" id="GO:0032259">
    <property type="term" value="P:methylation"/>
    <property type="evidence" value="ECO:0007669"/>
    <property type="project" value="UniProtKB-KW"/>
</dbReference>
<keyword evidence="2" id="KW-1185">Reference proteome</keyword>
<dbReference type="GO" id="GO:0050660">
    <property type="term" value="F:flavin adenine dinucleotide binding"/>
    <property type="evidence" value="ECO:0007669"/>
    <property type="project" value="InterPro"/>
</dbReference>
<name>A0A916NY31_9BACL</name>
<dbReference type="Proteomes" id="UP000693672">
    <property type="component" value="Unassembled WGS sequence"/>
</dbReference>
<dbReference type="GO" id="GO:0050797">
    <property type="term" value="F:thymidylate synthase (FAD) activity"/>
    <property type="evidence" value="ECO:0007669"/>
    <property type="project" value="UniProtKB-EC"/>
</dbReference>
<dbReference type="InterPro" id="IPR003669">
    <property type="entry name" value="Thymidylate_synthase_ThyX"/>
</dbReference>